<dbReference type="InterPro" id="IPR054189">
    <property type="entry name" value="DUF6894"/>
</dbReference>
<keyword evidence="3" id="KW-1185">Reference proteome</keyword>
<evidence type="ECO:0000313" key="3">
    <source>
        <dbReference type="Proteomes" id="UP000410984"/>
    </source>
</evidence>
<organism evidence="2 3">
    <name type="scientific">Methylobacterium symbioticum</name>
    <dbReference type="NCBI Taxonomy" id="2584084"/>
    <lineage>
        <taxon>Bacteria</taxon>
        <taxon>Pseudomonadati</taxon>
        <taxon>Pseudomonadota</taxon>
        <taxon>Alphaproteobacteria</taxon>
        <taxon>Hyphomicrobiales</taxon>
        <taxon>Methylobacteriaceae</taxon>
        <taxon>Methylobacterium</taxon>
    </lineage>
</organism>
<feature type="domain" description="DUF6894" evidence="1">
    <location>
        <begin position="3"/>
        <end position="70"/>
    </location>
</feature>
<proteinExistence type="predicted"/>
<dbReference type="RefSeq" id="WP_142584268.1">
    <property type="nucleotide sequence ID" value="NZ_CABFPH010000056.1"/>
</dbReference>
<name>A0A509EHX8_9HYPH</name>
<evidence type="ECO:0000259" key="1">
    <source>
        <dbReference type="Pfam" id="PF21834"/>
    </source>
</evidence>
<evidence type="ECO:0000313" key="2">
    <source>
        <dbReference type="EMBL" id="VUD72995.1"/>
    </source>
</evidence>
<dbReference type="OrthoDB" id="7575967at2"/>
<gene>
    <name evidence="2" type="ORF">MET9862_03604</name>
</gene>
<protein>
    <recommendedName>
        <fullName evidence="1">DUF6894 domain-containing protein</fullName>
    </recommendedName>
</protein>
<sequence>MPRFFFNIDDGVSIPDHAGRELADWHEAQHVAIRLAGEVIADSARRMKLGEDWTMSVTNEVGLVLFRLDFHVTGSAAIMGSEGREDAPA</sequence>
<accession>A0A509EHX8</accession>
<dbReference type="Pfam" id="PF21834">
    <property type="entry name" value="DUF6894"/>
    <property type="match status" value="1"/>
</dbReference>
<dbReference type="Proteomes" id="UP000410984">
    <property type="component" value="Unassembled WGS sequence"/>
</dbReference>
<reference evidence="2 3" key="1">
    <citation type="submission" date="2019-06" db="EMBL/GenBank/DDBJ databases">
        <authorList>
            <person name="Rodrigo-Torres L."/>
            <person name="Arahal R. D."/>
            <person name="Lucena T."/>
        </authorList>
    </citation>
    <scope>NUCLEOTIDE SEQUENCE [LARGE SCALE GENOMIC DNA]</scope>
    <source>
        <strain evidence="2 3">SB0023/3</strain>
    </source>
</reference>
<dbReference type="EMBL" id="CABFPH010000056">
    <property type="protein sequence ID" value="VUD72995.1"/>
    <property type="molecule type" value="Genomic_DNA"/>
</dbReference>
<dbReference type="AlphaFoldDB" id="A0A509EHX8"/>